<name>A0A8H6W490_9AGAR</name>
<dbReference type="RefSeq" id="XP_037218107.1">
    <property type="nucleotide sequence ID" value="XM_037364865.1"/>
</dbReference>
<dbReference type="Proteomes" id="UP000636479">
    <property type="component" value="Unassembled WGS sequence"/>
</dbReference>
<dbReference type="Pfam" id="PF01753">
    <property type="entry name" value="zf-MYND"/>
    <property type="match status" value="1"/>
</dbReference>
<dbReference type="InterPro" id="IPR046824">
    <property type="entry name" value="Mss51-like_C"/>
</dbReference>
<accession>A0A8H6W490</accession>
<keyword evidence="3" id="KW-0862">Zinc</keyword>
<dbReference type="OrthoDB" id="432970at2759"/>
<dbReference type="SUPFAM" id="SSF144232">
    <property type="entry name" value="HIT/MYND zinc finger-like"/>
    <property type="match status" value="1"/>
</dbReference>
<dbReference type="Pfam" id="PF20179">
    <property type="entry name" value="MSS51_C"/>
    <property type="match status" value="1"/>
</dbReference>
<dbReference type="PANTHER" id="PTHR46920:SF1">
    <property type="entry name" value="PROTEIN MSS51 HOMOLOG, MITOCHONDRIAL-RELATED"/>
    <property type="match status" value="1"/>
</dbReference>
<keyword evidence="7" id="KW-1185">Reference proteome</keyword>
<organism evidence="6 7">
    <name type="scientific">Mycena indigotica</name>
    <dbReference type="NCBI Taxonomy" id="2126181"/>
    <lineage>
        <taxon>Eukaryota</taxon>
        <taxon>Fungi</taxon>
        <taxon>Dikarya</taxon>
        <taxon>Basidiomycota</taxon>
        <taxon>Agaricomycotina</taxon>
        <taxon>Agaricomycetes</taxon>
        <taxon>Agaricomycetidae</taxon>
        <taxon>Agaricales</taxon>
        <taxon>Marasmiineae</taxon>
        <taxon>Mycenaceae</taxon>
        <taxon>Mycena</taxon>
    </lineage>
</organism>
<keyword evidence="2 4" id="KW-0863">Zinc-finger</keyword>
<protein>
    <recommendedName>
        <fullName evidence="5">MYND-type domain-containing protein</fullName>
    </recommendedName>
</protein>
<dbReference type="InterPro" id="IPR002893">
    <property type="entry name" value="Znf_MYND"/>
</dbReference>
<evidence type="ECO:0000256" key="1">
    <source>
        <dbReference type="ARBA" id="ARBA00022723"/>
    </source>
</evidence>
<evidence type="ECO:0000256" key="4">
    <source>
        <dbReference type="PROSITE-ProRule" id="PRU00134"/>
    </source>
</evidence>
<sequence>MQQVERVPPLPARLGLACYKCFKEEDVQVSRCTGCLRVGYCSRECQNADWKTHKAFCKATKALENDRGAAMTLLFPLADAPSTNLDYLHNASEAHAANVQGFVQRSMGRELSVPERNLVGWEPRCMACTRTDQLIRIEFTARTRASGGASSSSTTAKPRQLTPCVECNASFCCSVEHWTAARALHHAPLPTEDGHSQCELNKLARGDAMLEAALAGSHDGVFRWAPERIKERWESVVRKEGRGKEKGSGRTRWEDEIADEMRKAVGVPSERPMGPWVRMASDALCMPMTILWGLETLNIDDEWTRKHTLTIHILGATMIEVTAAMVFEEILHRLPEVKTLKLLLCGPEMQSGRAPKVYPLDTCPECARRERKRVHEHTADTYHGYVAAQGSKYEKPDLAIAFNAGASSEPSSRVMWAPTMKLLVEKKIKTVFTSYNSEEAHGDAAALRAAGAKLAVEAERNAWGSAKLIPEPAKVYGFYSASGWVSGAF</sequence>
<keyword evidence="1" id="KW-0479">Metal-binding</keyword>
<feature type="domain" description="MYND-type" evidence="5">
    <location>
        <begin position="18"/>
        <end position="57"/>
    </location>
</feature>
<evidence type="ECO:0000256" key="2">
    <source>
        <dbReference type="ARBA" id="ARBA00022771"/>
    </source>
</evidence>
<comment type="caution">
    <text evidence="6">The sequence shown here is derived from an EMBL/GenBank/DDBJ whole genome shotgun (WGS) entry which is preliminary data.</text>
</comment>
<dbReference type="GO" id="GO:0008270">
    <property type="term" value="F:zinc ion binding"/>
    <property type="evidence" value="ECO:0007669"/>
    <property type="project" value="UniProtKB-KW"/>
</dbReference>
<evidence type="ECO:0000313" key="6">
    <source>
        <dbReference type="EMBL" id="KAF7298719.1"/>
    </source>
</evidence>
<dbReference type="EMBL" id="JACAZF010000007">
    <property type="protein sequence ID" value="KAF7298719.1"/>
    <property type="molecule type" value="Genomic_DNA"/>
</dbReference>
<reference evidence="6" key="1">
    <citation type="submission" date="2020-05" db="EMBL/GenBank/DDBJ databases">
        <title>Mycena genomes resolve the evolution of fungal bioluminescence.</title>
        <authorList>
            <person name="Tsai I.J."/>
        </authorList>
    </citation>
    <scope>NUCLEOTIDE SEQUENCE</scope>
    <source>
        <strain evidence="6">171206Taipei</strain>
    </source>
</reference>
<dbReference type="PANTHER" id="PTHR46920">
    <property type="match status" value="1"/>
</dbReference>
<dbReference type="PROSITE" id="PS01360">
    <property type="entry name" value="ZF_MYND_1"/>
    <property type="match status" value="1"/>
</dbReference>
<dbReference type="InterPro" id="IPR052839">
    <property type="entry name" value="Mito_gene_expr_regulator"/>
</dbReference>
<proteinExistence type="predicted"/>
<evidence type="ECO:0000256" key="3">
    <source>
        <dbReference type="ARBA" id="ARBA00022833"/>
    </source>
</evidence>
<dbReference type="PROSITE" id="PS50865">
    <property type="entry name" value="ZF_MYND_2"/>
    <property type="match status" value="1"/>
</dbReference>
<evidence type="ECO:0000259" key="5">
    <source>
        <dbReference type="PROSITE" id="PS50865"/>
    </source>
</evidence>
<dbReference type="AlphaFoldDB" id="A0A8H6W490"/>
<gene>
    <name evidence="6" type="ORF">MIND_00819400</name>
</gene>
<dbReference type="GeneID" id="59347381"/>
<evidence type="ECO:0000313" key="7">
    <source>
        <dbReference type="Proteomes" id="UP000636479"/>
    </source>
</evidence>
<dbReference type="Gene3D" id="6.10.140.2220">
    <property type="match status" value="1"/>
</dbReference>